<protein>
    <submittedName>
        <fullName evidence="1">Uncharacterized protein</fullName>
    </submittedName>
</protein>
<proteinExistence type="predicted"/>
<evidence type="ECO:0000313" key="1">
    <source>
        <dbReference type="EMBL" id="OIQ66521.1"/>
    </source>
</evidence>
<organism evidence="1">
    <name type="scientific">mine drainage metagenome</name>
    <dbReference type="NCBI Taxonomy" id="410659"/>
    <lineage>
        <taxon>unclassified sequences</taxon>
        <taxon>metagenomes</taxon>
        <taxon>ecological metagenomes</taxon>
    </lineage>
</organism>
<name>A0A1J5P4N3_9ZZZZ</name>
<dbReference type="AlphaFoldDB" id="A0A1J5P4N3"/>
<gene>
    <name evidence="1" type="ORF">GALL_519070</name>
</gene>
<comment type="caution">
    <text evidence="1">The sequence shown here is derived from an EMBL/GenBank/DDBJ whole genome shotgun (WGS) entry which is preliminary data.</text>
</comment>
<dbReference type="EMBL" id="MLJW01006545">
    <property type="protein sequence ID" value="OIQ66521.1"/>
    <property type="molecule type" value="Genomic_DNA"/>
</dbReference>
<sequence length="69" mass="7620">MQDRLYRAALALLDAGAVIHQTAAAPIAYRITHHGKSVSIPGGIVQQLLVSRRIWNVCTVNGRRRFLPT</sequence>
<accession>A0A1J5P4N3</accession>
<reference evidence="1" key="1">
    <citation type="submission" date="2016-10" db="EMBL/GenBank/DDBJ databases">
        <title>Sequence of Gallionella enrichment culture.</title>
        <authorList>
            <person name="Poehlein A."/>
            <person name="Muehling M."/>
            <person name="Daniel R."/>
        </authorList>
    </citation>
    <scope>NUCLEOTIDE SEQUENCE</scope>
</reference>